<dbReference type="InterPro" id="IPR036760">
    <property type="entry name" value="SspB-like_sf"/>
</dbReference>
<accession>A0A377LSS6</accession>
<evidence type="ECO:0000313" key="1">
    <source>
        <dbReference type="EMBL" id="STQ08926.1"/>
    </source>
</evidence>
<dbReference type="AlphaFoldDB" id="A0A377LSS6"/>
<proteinExistence type="predicted"/>
<evidence type="ECO:0000313" key="2">
    <source>
        <dbReference type="Proteomes" id="UP000255106"/>
    </source>
</evidence>
<name>A0A377LSS6_ENTCL</name>
<dbReference type="Proteomes" id="UP000255106">
    <property type="component" value="Unassembled WGS sequence"/>
</dbReference>
<dbReference type="PANTHER" id="PTHR37486:SF1">
    <property type="entry name" value="STRINGENT STARVATION PROTEIN B"/>
    <property type="match status" value="1"/>
</dbReference>
<dbReference type="Gene3D" id="2.30.30.220">
    <property type="entry name" value="SspB-like"/>
    <property type="match status" value="1"/>
</dbReference>
<dbReference type="GO" id="GO:0045732">
    <property type="term" value="P:positive regulation of protein catabolic process"/>
    <property type="evidence" value="ECO:0007669"/>
    <property type="project" value="TreeGrafter"/>
</dbReference>
<gene>
    <name evidence="1" type="primary">sspB</name>
    <name evidence="1" type="ORF">NCTC10005_01620</name>
</gene>
<dbReference type="SUPFAM" id="SSF101738">
    <property type="entry name" value="SspB-like"/>
    <property type="match status" value="1"/>
</dbReference>
<protein>
    <submittedName>
        <fullName evidence="1">Stringent starvation protein B</fullName>
    </submittedName>
</protein>
<dbReference type="Pfam" id="PF04386">
    <property type="entry name" value="SspB"/>
    <property type="match status" value="1"/>
</dbReference>
<organism evidence="1 2">
    <name type="scientific">Enterobacter cloacae</name>
    <dbReference type="NCBI Taxonomy" id="550"/>
    <lineage>
        <taxon>Bacteria</taxon>
        <taxon>Pseudomonadati</taxon>
        <taxon>Pseudomonadota</taxon>
        <taxon>Gammaproteobacteria</taxon>
        <taxon>Enterobacterales</taxon>
        <taxon>Enterobacteriaceae</taxon>
        <taxon>Enterobacter</taxon>
        <taxon>Enterobacter cloacae complex</taxon>
    </lineage>
</organism>
<dbReference type="InterPro" id="IPR007481">
    <property type="entry name" value="SspB"/>
</dbReference>
<dbReference type="GO" id="GO:0005829">
    <property type="term" value="C:cytosol"/>
    <property type="evidence" value="ECO:0007669"/>
    <property type="project" value="TreeGrafter"/>
</dbReference>
<dbReference type="GO" id="GO:0005840">
    <property type="term" value="C:ribosome"/>
    <property type="evidence" value="ECO:0007669"/>
    <property type="project" value="TreeGrafter"/>
</dbReference>
<reference evidence="1 2" key="1">
    <citation type="submission" date="2018-06" db="EMBL/GenBank/DDBJ databases">
        <authorList>
            <consortium name="Pathogen Informatics"/>
            <person name="Doyle S."/>
        </authorList>
    </citation>
    <scope>NUCLEOTIDE SEQUENCE [LARGE SCALE GENOMIC DNA]</scope>
    <source>
        <strain evidence="1 2">NCTC10005</strain>
    </source>
</reference>
<sequence>MEMSQLSPRRPYLLRAFYEWLLDNQLTPHLVVDVTLPGVLVPMEYARDGQIVLNIAPVRWVILNWRTTKCVLTRVSAAYRVRFPCRWRGAGYLRAGKRRGYDVRAGSGLR</sequence>
<dbReference type="EMBL" id="UGJB01000004">
    <property type="protein sequence ID" value="STQ08926.1"/>
    <property type="molecule type" value="Genomic_DNA"/>
</dbReference>
<dbReference type="PANTHER" id="PTHR37486">
    <property type="entry name" value="STRINGENT STARVATION PROTEIN B"/>
    <property type="match status" value="1"/>
</dbReference>